<evidence type="ECO:0008006" key="3">
    <source>
        <dbReference type="Google" id="ProtNLM"/>
    </source>
</evidence>
<accession>A0ABY2WV75</accession>
<proteinExistence type="predicted"/>
<evidence type="ECO:0000313" key="2">
    <source>
        <dbReference type="Proteomes" id="UP001193035"/>
    </source>
</evidence>
<keyword evidence="2" id="KW-1185">Reference proteome</keyword>
<dbReference type="Proteomes" id="UP001193035">
    <property type="component" value="Unassembled WGS sequence"/>
</dbReference>
<dbReference type="EMBL" id="VCPD01000006">
    <property type="protein sequence ID" value="TMV05596.1"/>
    <property type="molecule type" value="Genomic_DNA"/>
</dbReference>
<reference evidence="1 2" key="1">
    <citation type="submission" date="2019-05" db="EMBL/GenBank/DDBJ databases">
        <title>Ruegeria sp. nov., isolated from tidal flat.</title>
        <authorList>
            <person name="Kim W."/>
        </authorList>
    </citation>
    <scope>NUCLEOTIDE SEQUENCE [LARGE SCALE GENOMIC DNA]</scope>
    <source>
        <strain evidence="1 2">CAU 1488</strain>
    </source>
</reference>
<organism evidence="1 2">
    <name type="scientific">Ruegeria sediminis</name>
    <dbReference type="NCBI Taxonomy" id="2583820"/>
    <lineage>
        <taxon>Bacteria</taxon>
        <taxon>Pseudomonadati</taxon>
        <taxon>Pseudomonadota</taxon>
        <taxon>Alphaproteobacteria</taxon>
        <taxon>Rhodobacterales</taxon>
        <taxon>Roseobacteraceae</taxon>
        <taxon>Ruegeria</taxon>
    </lineage>
</organism>
<evidence type="ECO:0000313" key="1">
    <source>
        <dbReference type="EMBL" id="TMV05596.1"/>
    </source>
</evidence>
<dbReference type="Gene3D" id="1.20.120.520">
    <property type="entry name" value="nmb1532 protein domain like"/>
    <property type="match status" value="1"/>
</dbReference>
<comment type="caution">
    <text evidence="1">The sequence shown here is derived from an EMBL/GenBank/DDBJ whole genome shotgun (WGS) entry which is preliminary data.</text>
</comment>
<protein>
    <recommendedName>
        <fullName evidence="3">Hemerythrin-like domain-containing protein</fullName>
    </recommendedName>
</protein>
<sequence length="127" mass="14112">MRRLVERLVAAPAGRRGEPVAALYRRFARFVADDLIHMDHEEHDLLRDLQAVFTDAELQEMEGCIVASIPPAEMVLFMDAILGALPPADRDGLLAAMRAAMPQDAYSELMAGIERRRASRQILQNGA</sequence>
<gene>
    <name evidence="1" type="ORF">FGK63_16265</name>
</gene>
<name>A0ABY2WV75_9RHOB</name>